<name>A0A0H3EDM8_BIFBP</name>
<dbReference type="GO" id="GO:0022857">
    <property type="term" value="F:transmembrane transporter activity"/>
    <property type="evidence" value="ECO:0007669"/>
    <property type="project" value="InterPro"/>
</dbReference>
<dbReference type="InterPro" id="IPR036259">
    <property type="entry name" value="MFS_trans_sf"/>
</dbReference>
<dbReference type="HOGENOM" id="CLU_1607658_0_0_11"/>
<evidence type="ECO:0000256" key="2">
    <source>
        <dbReference type="ARBA" id="ARBA00022692"/>
    </source>
</evidence>
<feature type="transmembrane region" description="Helical" evidence="5">
    <location>
        <begin position="61"/>
        <end position="82"/>
    </location>
</feature>
<comment type="subcellular location">
    <subcellularLocation>
        <location evidence="1">Cell membrane</location>
        <topology evidence="1">Multi-pass membrane protein</topology>
    </subcellularLocation>
</comment>
<evidence type="ECO:0000259" key="6">
    <source>
        <dbReference type="PROSITE" id="PS50850"/>
    </source>
</evidence>
<gene>
    <name evidence="7" type="ordered locus">BBPR_1373</name>
</gene>
<keyword evidence="2 5" id="KW-0812">Transmembrane</keyword>
<sequence length="165" mass="17898">MQSNISDTAVAQSNSMSKRDLVPIIVMMVGSFTAILNQTLMTSALPHLMHDFDITSNTAQWLSTVFMLTNGTMIPISAFLVQKFTTRQLFFYAVGMFLFGTLVCTAAPGFGVLRCASMAARRSSSSATMSSICSGSSASNAKNRLRSSMDMPACLKQQIVLMRLI</sequence>
<accession>A0A0H3EDM8</accession>
<protein>
    <submittedName>
        <fullName evidence="7">Multidrug resistance protein B</fullName>
    </submittedName>
</protein>
<dbReference type="Proteomes" id="UP000002312">
    <property type="component" value="Chromosome"/>
</dbReference>
<evidence type="ECO:0000313" key="8">
    <source>
        <dbReference type="Proteomes" id="UP000002312"/>
    </source>
</evidence>
<dbReference type="OrthoDB" id="9812221at2"/>
<dbReference type="PATRIC" id="fig|702459.3.peg.1422"/>
<feature type="transmembrane region" description="Helical" evidence="5">
    <location>
        <begin position="21"/>
        <end position="41"/>
    </location>
</feature>
<evidence type="ECO:0000256" key="4">
    <source>
        <dbReference type="ARBA" id="ARBA00023136"/>
    </source>
</evidence>
<dbReference type="Pfam" id="PF07690">
    <property type="entry name" value="MFS_1"/>
    <property type="match status" value="1"/>
</dbReference>
<dbReference type="InterPro" id="IPR011701">
    <property type="entry name" value="MFS"/>
</dbReference>
<dbReference type="PROSITE" id="PS50850">
    <property type="entry name" value="MFS"/>
    <property type="match status" value="1"/>
</dbReference>
<dbReference type="EMBL" id="CP001840">
    <property type="protein sequence ID" value="ADP36420.1"/>
    <property type="molecule type" value="Genomic_DNA"/>
</dbReference>
<dbReference type="AlphaFoldDB" id="A0A0H3EDM8"/>
<organism evidence="7 8">
    <name type="scientific">Bifidobacterium bifidum (strain PRL2010)</name>
    <dbReference type="NCBI Taxonomy" id="702459"/>
    <lineage>
        <taxon>Bacteria</taxon>
        <taxon>Bacillati</taxon>
        <taxon>Actinomycetota</taxon>
        <taxon>Actinomycetes</taxon>
        <taxon>Bifidobacteriales</taxon>
        <taxon>Bifidobacteriaceae</taxon>
        <taxon>Bifidobacterium</taxon>
    </lineage>
</organism>
<proteinExistence type="predicted"/>
<reference evidence="7 8" key="1">
    <citation type="journal article" date="2010" name="Proc. Natl. Acad. Sci. U.S.A.">
        <title>Genome analysis of Bifidobacterium bifidum PRL2010 reveals metabolic pathways for host-derived glycan foraging.</title>
        <authorList>
            <person name="Turroni F."/>
            <person name="Bottacini F."/>
            <person name="Foroni E."/>
            <person name="Mulder I."/>
            <person name="Kim J.H."/>
            <person name="Zomer A."/>
            <person name="Sanchez B."/>
            <person name="Bidossi A."/>
            <person name="Ferrarini A."/>
            <person name="Giubellini V."/>
            <person name="Delledonne M."/>
            <person name="Henrissat B."/>
            <person name="Coutinho P."/>
            <person name="Oggioni M."/>
            <person name="Fitzgerald G.F."/>
            <person name="Mills D."/>
            <person name="Margolles A."/>
            <person name="Kelly D."/>
            <person name="van Sinderen D."/>
            <person name="Ventura M."/>
        </authorList>
    </citation>
    <scope>NUCLEOTIDE SEQUENCE [LARGE SCALE GENOMIC DNA]</scope>
    <source>
        <strain evidence="7 8">PRL2010</strain>
    </source>
</reference>
<keyword evidence="4 5" id="KW-0472">Membrane</keyword>
<dbReference type="PANTHER" id="PTHR42718">
    <property type="entry name" value="MAJOR FACILITATOR SUPERFAMILY MULTIDRUG TRANSPORTER MFSC"/>
    <property type="match status" value="1"/>
</dbReference>
<feature type="transmembrane region" description="Helical" evidence="5">
    <location>
        <begin position="89"/>
        <end position="113"/>
    </location>
</feature>
<dbReference type="KEGG" id="bbp:BBPR_1373"/>
<evidence type="ECO:0000256" key="3">
    <source>
        <dbReference type="ARBA" id="ARBA00022989"/>
    </source>
</evidence>
<keyword evidence="3 5" id="KW-1133">Transmembrane helix</keyword>
<dbReference type="GO" id="GO:0005886">
    <property type="term" value="C:plasma membrane"/>
    <property type="evidence" value="ECO:0007669"/>
    <property type="project" value="UniProtKB-SubCell"/>
</dbReference>
<evidence type="ECO:0000313" key="7">
    <source>
        <dbReference type="EMBL" id="ADP36420.1"/>
    </source>
</evidence>
<dbReference type="eggNOG" id="COG2814">
    <property type="taxonomic scope" value="Bacteria"/>
</dbReference>
<dbReference type="PANTHER" id="PTHR42718:SF24">
    <property type="entry name" value="MAJOR FACILITATOR SUPERFAMILY (MFS) PROFILE DOMAIN-CONTAINING PROTEIN"/>
    <property type="match status" value="1"/>
</dbReference>
<dbReference type="Gene3D" id="1.20.1250.20">
    <property type="entry name" value="MFS general substrate transporter like domains"/>
    <property type="match status" value="1"/>
</dbReference>
<dbReference type="InterPro" id="IPR020846">
    <property type="entry name" value="MFS_dom"/>
</dbReference>
<evidence type="ECO:0000256" key="5">
    <source>
        <dbReference type="SAM" id="Phobius"/>
    </source>
</evidence>
<evidence type="ECO:0000256" key="1">
    <source>
        <dbReference type="ARBA" id="ARBA00004651"/>
    </source>
</evidence>
<dbReference type="SUPFAM" id="SSF103473">
    <property type="entry name" value="MFS general substrate transporter"/>
    <property type="match status" value="1"/>
</dbReference>
<feature type="domain" description="Major facilitator superfamily (MFS) profile" evidence="6">
    <location>
        <begin position="23"/>
        <end position="165"/>
    </location>
</feature>